<dbReference type="EMBL" id="JAKUCV010003363">
    <property type="protein sequence ID" value="KAJ4839264.1"/>
    <property type="molecule type" value="Genomic_DNA"/>
</dbReference>
<dbReference type="SUPFAM" id="SSF54928">
    <property type="entry name" value="RNA-binding domain, RBD"/>
    <property type="match status" value="1"/>
</dbReference>
<evidence type="ECO:0000256" key="1">
    <source>
        <dbReference type="PROSITE-ProRule" id="PRU00176"/>
    </source>
</evidence>
<gene>
    <name evidence="4" type="ORF">Tsubulata_005973</name>
</gene>
<reference evidence="4" key="1">
    <citation type="submission" date="2022-02" db="EMBL/GenBank/DDBJ databases">
        <authorList>
            <person name="Henning P.M."/>
            <person name="McCubbin A.G."/>
            <person name="Shore J.S."/>
        </authorList>
    </citation>
    <scope>NUCLEOTIDE SEQUENCE</scope>
    <source>
        <strain evidence="4">F60SS</strain>
        <tissue evidence="4">Leaves</tissue>
    </source>
</reference>
<name>A0A9Q0JF35_9ROSI</name>
<dbReference type="Pfam" id="PF00076">
    <property type="entry name" value="RRM_1"/>
    <property type="match status" value="1"/>
</dbReference>
<keyword evidence="1" id="KW-0694">RNA-binding</keyword>
<feature type="region of interest" description="Disordered" evidence="2">
    <location>
        <begin position="324"/>
        <end position="367"/>
    </location>
</feature>
<dbReference type="GO" id="GO:0003723">
    <property type="term" value="F:RNA binding"/>
    <property type="evidence" value="ECO:0007669"/>
    <property type="project" value="UniProtKB-UniRule"/>
</dbReference>
<organism evidence="4 5">
    <name type="scientific">Turnera subulata</name>
    <dbReference type="NCBI Taxonomy" id="218843"/>
    <lineage>
        <taxon>Eukaryota</taxon>
        <taxon>Viridiplantae</taxon>
        <taxon>Streptophyta</taxon>
        <taxon>Embryophyta</taxon>
        <taxon>Tracheophyta</taxon>
        <taxon>Spermatophyta</taxon>
        <taxon>Magnoliopsida</taxon>
        <taxon>eudicotyledons</taxon>
        <taxon>Gunneridae</taxon>
        <taxon>Pentapetalae</taxon>
        <taxon>rosids</taxon>
        <taxon>fabids</taxon>
        <taxon>Malpighiales</taxon>
        <taxon>Passifloraceae</taxon>
        <taxon>Turnera</taxon>
    </lineage>
</organism>
<reference evidence="4" key="2">
    <citation type="journal article" date="2023" name="Plants (Basel)">
        <title>Annotation of the Turnera subulata (Passifloraceae) Draft Genome Reveals the S-Locus Evolved after the Divergence of Turneroideae from Passifloroideae in a Stepwise Manner.</title>
        <authorList>
            <person name="Henning P.M."/>
            <person name="Roalson E.H."/>
            <person name="Mir W."/>
            <person name="McCubbin A.G."/>
            <person name="Shore J.S."/>
        </authorList>
    </citation>
    <scope>NUCLEOTIDE SEQUENCE</scope>
    <source>
        <strain evidence="4">F60SS</strain>
    </source>
</reference>
<feature type="compositionally biased region" description="Basic and acidic residues" evidence="2">
    <location>
        <begin position="324"/>
        <end position="364"/>
    </location>
</feature>
<dbReference type="PROSITE" id="PS50102">
    <property type="entry name" value="RRM"/>
    <property type="match status" value="1"/>
</dbReference>
<comment type="caution">
    <text evidence="4">The sequence shown here is derived from an EMBL/GenBank/DDBJ whole genome shotgun (WGS) entry which is preliminary data.</text>
</comment>
<evidence type="ECO:0000256" key="2">
    <source>
        <dbReference type="SAM" id="MobiDB-lite"/>
    </source>
</evidence>
<dbReference type="InterPro" id="IPR035979">
    <property type="entry name" value="RBD_domain_sf"/>
</dbReference>
<keyword evidence="5" id="KW-1185">Reference proteome</keyword>
<sequence>MDKGLLNSLYVENLSEGWKPTDVYRVMAKYGDVVDVYISHKRTRTGRRFGFVRFRGVRDCQRLLADVNRVQGEAGAVRASVARQRSQGAYSGLLRNQQLLPRSKDGTGSSPPQRGSYANAIRGKSEGGQSGTMARREDGNKQCVSFIPSTDANRWLARCAVGIIRDPKKMESACMLWRLHDMRDVEVTDMGGDSVLVCFPSPETMLRFSQQPPDWVSLWFRSFSPWKQGDRMINRRCCVTVRGVPLNAWCQEFFELVGAEFDCFLRVDNETERRRRLGTARIEILTEQIALIHKTLHVSIANCSYSLMVVEETARADELGGWRRGELPAMDDRSEDGEFREDRSEKESAFGQEDKEGKKSRADIQEESPDPFRIRQILCNNPCPDMREMALSNAPTMSPAVMGITTFENEEGGRLGSRCQLCSQPLGSVGFLPEPKPIRLSNSFGPLMGKGDEVSSAQDPPTGPRMTHYLVGKLDEAIQSARVCPRRKFTKVTAKGSETSRHSNNETIRRVNDGVIVPSAERTVDEPVVNVSSLQEAARTVQIGDDLGWEVDGNPQDVVESAKELVDKETVEWCSTRVDV</sequence>
<evidence type="ECO:0000313" key="5">
    <source>
        <dbReference type="Proteomes" id="UP001141552"/>
    </source>
</evidence>
<dbReference type="InterPro" id="IPR012677">
    <property type="entry name" value="Nucleotide-bd_a/b_plait_sf"/>
</dbReference>
<dbReference type="Proteomes" id="UP001141552">
    <property type="component" value="Unassembled WGS sequence"/>
</dbReference>
<feature type="region of interest" description="Disordered" evidence="2">
    <location>
        <begin position="100"/>
        <end position="137"/>
    </location>
</feature>
<accession>A0A9Q0JF35</accession>
<dbReference type="InterPro" id="IPR000504">
    <property type="entry name" value="RRM_dom"/>
</dbReference>
<dbReference type="SMART" id="SM00360">
    <property type="entry name" value="RRM"/>
    <property type="match status" value="1"/>
</dbReference>
<dbReference type="PANTHER" id="PTHR34427:SF5">
    <property type="entry name" value="DUF4283 DOMAIN-CONTAINING PROTEIN"/>
    <property type="match status" value="1"/>
</dbReference>
<evidence type="ECO:0000313" key="4">
    <source>
        <dbReference type="EMBL" id="KAJ4839264.1"/>
    </source>
</evidence>
<evidence type="ECO:0000259" key="3">
    <source>
        <dbReference type="PROSITE" id="PS50102"/>
    </source>
</evidence>
<feature type="domain" description="RRM" evidence="3">
    <location>
        <begin position="7"/>
        <end position="84"/>
    </location>
</feature>
<dbReference type="OrthoDB" id="861279at2759"/>
<proteinExistence type="predicted"/>
<dbReference type="AlphaFoldDB" id="A0A9Q0JF35"/>
<dbReference type="Gene3D" id="3.30.70.330">
    <property type="match status" value="1"/>
</dbReference>
<dbReference type="PANTHER" id="PTHR34427">
    <property type="entry name" value="DUF4283 DOMAIN PROTEIN"/>
    <property type="match status" value="1"/>
</dbReference>
<feature type="compositionally biased region" description="Polar residues" evidence="2">
    <location>
        <begin position="100"/>
        <end position="113"/>
    </location>
</feature>
<protein>
    <recommendedName>
        <fullName evidence="3">RRM domain-containing protein</fullName>
    </recommendedName>
</protein>